<dbReference type="Pfam" id="PF07676">
    <property type="entry name" value="PD40"/>
    <property type="match status" value="1"/>
</dbReference>
<evidence type="ECO:0000256" key="2">
    <source>
        <dbReference type="SAM" id="Phobius"/>
    </source>
</evidence>
<sequence>MNSYDKDRQSQLSTHKSPAQCSERETYHPILEKRLSHFFQQQTEQIHFTPELRSQILRKIHAPGFPQSRWLTTCSLALAASLILCALFTFRPVPISAPSSVVYQVGPVEAVSPELHNGGKLISLDPTEHHLLYQAAHQPGVMYTTDLADPIAHNTLVMHDAITAAWAPNGSALVATVATDTTALPLLAMIPTGQYMSPLKPEALAATWAPSQTQPITYMLQQAGKIQLWRTNPDGQQTQMQAFWPLSLTPRLLLWSPDGTQLAIVVSAAGSVSPTTLTQPCLEIYLLQMHNLHLQKLVQAGDFSIGALAWSPNSQSLTYEKISATKQTTLQTLNIHTKHIEFEVPIKATLQGWSWSPDGRALIYSDGGILRIYEAQTAHITLPKLTGIQDTPFWLKDGRILFLQIIGSSSQLAYLTPDH</sequence>
<gene>
    <name evidence="3" type="ORF">KTT_17540</name>
</gene>
<keyword evidence="4" id="KW-1185">Reference proteome</keyword>
<evidence type="ECO:0008006" key="5">
    <source>
        <dbReference type="Google" id="ProtNLM"/>
    </source>
</evidence>
<keyword evidence="2" id="KW-0472">Membrane</keyword>
<evidence type="ECO:0000313" key="4">
    <source>
        <dbReference type="Proteomes" id="UP000287352"/>
    </source>
</evidence>
<reference evidence="4" key="1">
    <citation type="submission" date="2018-12" db="EMBL/GenBank/DDBJ databases">
        <title>Tengunoibacter tsumagoiensis gen. nov., sp. nov., Dictyobacter kobayashii sp. nov., D. alpinus sp. nov., and D. joshuensis sp. nov. and description of Dictyobacteraceae fam. nov. within the order Ktedonobacterales isolated from Tengu-no-mugimeshi.</title>
        <authorList>
            <person name="Wang C.M."/>
            <person name="Zheng Y."/>
            <person name="Sakai Y."/>
            <person name="Toyoda A."/>
            <person name="Minakuchi Y."/>
            <person name="Abe K."/>
            <person name="Yokota A."/>
            <person name="Yabe S."/>
        </authorList>
    </citation>
    <scope>NUCLEOTIDE SEQUENCE [LARGE SCALE GENOMIC DNA]</scope>
    <source>
        <strain evidence="4">Uno3</strain>
    </source>
</reference>
<evidence type="ECO:0000256" key="1">
    <source>
        <dbReference type="SAM" id="MobiDB-lite"/>
    </source>
</evidence>
<dbReference type="Gene3D" id="2.120.10.30">
    <property type="entry name" value="TolB, C-terminal domain"/>
    <property type="match status" value="1"/>
</dbReference>
<keyword evidence="2" id="KW-1133">Transmembrane helix</keyword>
<feature type="transmembrane region" description="Helical" evidence="2">
    <location>
        <begin position="70"/>
        <end position="90"/>
    </location>
</feature>
<dbReference type="SUPFAM" id="SSF69322">
    <property type="entry name" value="Tricorn protease domain 2"/>
    <property type="match status" value="1"/>
</dbReference>
<keyword evidence="2" id="KW-0812">Transmembrane</keyword>
<dbReference type="Proteomes" id="UP000287352">
    <property type="component" value="Unassembled WGS sequence"/>
</dbReference>
<organism evidence="3 4">
    <name type="scientific">Tengunoibacter tsumagoiensis</name>
    <dbReference type="NCBI Taxonomy" id="2014871"/>
    <lineage>
        <taxon>Bacteria</taxon>
        <taxon>Bacillati</taxon>
        <taxon>Chloroflexota</taxon>
        <taxon>Ktedonobacteria</taxon>
        <taxon>Ktedonobacterales</taxon>
        <taxon>Dictyobacteraceae</taxon>
        <taxon>Tengunoibacter</taxon>
    </lineage>
</organism>
<feature type="compositionally biased region" description="Polar residues" evidence="1">
    <location>
        <begin position="10"/>
        <end position="20"/>
    </location>
</feature>
<dbReference type="EMBL" id="BIFR01000001">
    <property type="protein sequence ID" value="GCE11895.1"/>
    <property type="molecule type" value="Genomic_DNA"/>
</dbReference>
<dbReference type="AlphaFoldDB" id="A0A401ZYH4"/>
<dbReference type="InterPro" id="IPR011042">
    <property type="entry name" value="6-blade_b-propeller_TolB-like"/>
</dbReference>
<evidence type="ECO:0000313" key="3">
    <source>
        <dbReference type="EMBL" id="GCE11895.1"/>
    </source>
</evidence>
<name>A0A401ZYH4_9CHLR</name>
<comment type="caution">
    <text evidence="3">The sequence shown here is derived from an EMBL/GenBank/DDBJ whole genome shotgun (WGS) entry which is preliminary data.</text>
</comment>
<feature type="region of interest" description="Disordered" evidence="1">
    <location>
        <begin position="1"/>
        <end position="23"/>
    </location>
</feature>
<accession>A0A401ZYH4</accession>
<proteinExistence type="predicted"/>
<dbReference type="InterPro" id="IPR011659">
    <property type="entry name" value="WD40"/>
</dbReference>
<protein>
    <recommendedName>
        <fullName evidence="5">Anaphase-promoting complex subunit 4 WD40 domain-containing protein</fullName>
    </recommendedName>
</protein>